<gene>
    <name evidence="5" type="ORF">ACJRO7_015672</name>
</gene>
<dbReference type="Proteomes" id="UP001634007">
    <property type="component" value="Unassembled WGS sequence"/>
</dbReference>
<dbReference type="Pfam" id="PF01981">
    <property type="entry name" value="PTH2"/>
    <property type="match status" value="1"/>
</dbReference>
<sequence>MLIDSATPSGIKFSNHDQQQKQGEEWLGLNFRPQNYIPGLVVGFILGRVVDLTKPAKNPVRRRNLLPGKHKEVSLVSSGGEQELKMMGPGKVASQCAHAAMGMYAELMQSNQFLLRQWEQCGQPKIVCTCKNQQEMNHLREASESAGLPTFVVTDAGRTQVAAGSRTLLAIGPGPKASVDLITGKLCLL</sequence>
<comment type="catalytic activity">
    <reaction evidence="4">
        <text>an N-acyl-L-alpha-aminoacyl-tRNA + H2O = an N-acyl-L-amino acid + a tRNA + H(+)</text>
        <dbReference type="Rhea" id="RHEA:54448"/>
        <dbReference type="Rhea" id="RHEA-COMP:10123"/>
        <dbReference type="Rhea" id="RHEA-COMP:13883"/>
        <dbReference type="ChEBI" id="CHEBI:15377"/>
        <dbReference type="ChEBI" id="CHEBI:15378"/>
        <dbReference type="ChEBI" id="CHEBI:59874"/>
        <dbReference type="ChEBI" id="CHEBI:78442"/>
        <dbReference type="ChEBI" id="CHEBI:138191"/>
        <dbReference type="EC" id="3.1.1.29"/>
    </reaction>
</comment>
<comment type="caution">
    <text evidence="5">The sequence shown here is derived from an EMBL/GenBank/DDBJ whole genome shotgun (WGS) entry which is preliminary data.</text>
</comment>
<accession>A0ABD3L5J2</accession>
<comment type="similarity">
    <text evidence="3">Belongs to the PTH2 family.</text>
</comment>
<proteinExistence type="inferred from homology"/>
<dbReference type="AlphaFoldDB" id="A0ABD3L5J2"/>
<organism evidence="5 6">
    <name type="scientific">Eucalyptus globulus</name>
    <name type="common">Tasmanian blue gum</name>
    <dbReference type="NCBI Taxonomy" id="34317"/>
    <lineage>
        <taxon>Eukaryota</taxon>
        <taxon>Viridiplantae</taxon>
        <taxon>Streptophyta</taxon>
        <taxon>Embryophyta</taxon>
        <taxon>Tracheophyta</taxon>
        <taxon>Spermatophyta</taxon>
        <taxon>Magnoliopsida</taxon>
        <taxon>eudicotyledons</taxon>
        <taxon>Gunneridae</taxon>
        <taxon>Pentapetalae</taxon>
        <taxon>rosids</taxon>
        <taxon>malvids</taxon>
        <taxon>Myrtales</taxon>
        <taxon>Myrtaceae</taxon>
        <taxon>Myrtoideae</taxon>
        <taxon>Eucalypteae</taxon>
        <taxon>Eucalyptus</taxon>
    </lineage>
</organism>
<evidence type="ECO:0000256" key="2">
    <source>
        <dbReference type="ARBA" id="ARBA00022801"/>
    </source>
</evidence>
<dbReference type="PANTHER" id="PTHR12649">
    <property type="entry name" value="PEPTIDYL-TRNA HYDROLASE 2"/>
    <property type="match status" value="1"/>
</dbReference>
<evidence type="ECO:0000313" key="5">
    <source>
        <dbReference type="EMBL" id="KAL3746772.1"/>
    </source>
</evidence>
<evidence type="ECO:0000256" key="3">
    <source>
        <dbReference type="ARBA" id="ARBA00038050"/>
    </source>
</evidence>
<dbReference type="NCBIfam" id="TIGR00283">
    <property type="entry name" value="arch_pth2"/>
    <property type="match status" value="1"/>
</dbReference>
<dbReference type="PANTHER" id="PTHR12649:SF11">
    <property type="entry name" value="PEPTIDYL-TRNA HYDROLASE 2, MITOCHONDRIAL"/>
    <property type="match status" value="1"/>
</dbReference>
<dbReference type="InterPro" id="IPR023476">
    <property type="entry name" value="Pep_tRNA_hydro_II_dom_sf"/>
</dbReference>
<dbReference type="InterPro" id="IPR002833">
    <property type="entry name" value="PTH2"/>
</dbReference>
<dbReference type="CDD" id="cd02430">
    <property type="entry name" value="PTH2"/>
    <property type="match status" value="1"/>
</dbReference>
<evidence type="ECO:0000313" key="6">
    <source>
        <dbReference type="Proteomes" id="UP001634007"/>
    </source>
</evidence>
<dbReference type="Gene3D" id="3.40.1490.10">
    <property type="entry name" value="Bit1"/>
    <property type="match status" value="1"/>
</dbReference>
<evidence type="ECO:0000256" key="1">
    <source>
        <dbReference type="ARBA" id="ARBA00013260"/>
    </source>
</evidence>
<dbReference type="GO" id="GO:0004045">
    <property type="term" value="F:peptidyl-tRNA hydrolase activity"/>
    <property type="evidence" value="ECO:0007669"/>
    <property type="project" value="UniProtKB-EC"/>
</dbReference>
<keyword evidence="2" id="KW-0378">Hydrolase</keyword>
<dbReference type="FunFam" id="3.40.1490.10:FF:000002">
    <property type="entry name" value="Peptidyl-tRNA hydrolase 2, mitochondrial"/>
    <property type="match status" value="1"/>
</dbReference>
<dbReference type="EMBL" id="JBJKBG010000003">
    <property type="protein sequence ID" value="KAL3746772.1"/>
    <property type="molecule type" value="Genomic_DNA"/>
</dbReference>
<evidence type="ECO:0000256" key="4">
    <source>
        <dbReference type="ARBA" id="ARBA00048707"/>
    </source>
</evidence>
<protein>
    <recommendedName>
        <fullName evidence="1">peptidyl-tRNA hydrolase</fullName>
        <ecNumber evidence="1">3.1.1.29</ecNumber>
    </recommendedName>
</protein>
<dbReference type="SUPFAM" id="SSF102462">
    <property type="entry name" value="Peptidyl-tRNA hydrolase II"/>
    <property type="match status" value="1"/>
</dbReference>
<reference evidence="5 6" key="1">
    <citation type="submission" date="2024-11" db="EMBL/GenBank/DDBJ databases">
        <title>Chromosome-level genome assembly of Eucalyptus globulus Labill. provides insights into its genome evolution.</title>
        <authorList>
            <person name="Li X."/>
        </authorList>
    </citation>
    <scope>NUCLEOTIDE SEQUENCE [LARGE SCALE GENOMIC DNA]</scope>
    <source>
        <strain evidence="5">CL2024</strain>
        <tissue evidence="5">Fresh tender leaves</tissue>
    </source>
</reference>
<name>A0ABD3L5J2_EUCGL</name>
<dbReference type="EC" id="3.1.1.29" evidence="1"/>
<keyword evidence="6" id="KW-1185">Reference proteome</keyword>